<evidence type="ECO:0000259" key="13">
    <source>
        <dbReference type="PROSITE" id="PS50135"/>
    </source>
</evidence>
<dbReference type="GO" id="GO:0003682">
    <property type="term" value="F:chromatin binding"/>
    <property type="evidence" value="ECO:0007669"/>
    <property type="project" value="TreeGrafter"/>
</dbReference>
<dbReference type="FunFam" id="1.10.10.10:FF:000087">
    <property type="entry name" value="Transcriptional adapter 2"/>
    <property type="match status" value="1"/>
</dbReference>
<dbReference type="PANTHER" id="PTHR12374:SF20">
    <property type="entry name" value="TRANSCRIPTIONAL ADAPTER 2-ALPHA"/>
    <property type="match status" value="1"/>
</dbReference>
<dbReference type="InterPro" id="IPR000433">
    <property type="entry name" value="Znf_ZZ"/>
</dbReference>
<dbReference type="Pfam" id="PF22941">
    <property type="entry name" value="TADA2A-like_3rd"/>
    <property type="match status" value="1"/>
</dbReference>
<accession>A0A164Y7X0</accession>
<evidence type="ECO:0000256" key="8">
    <source>
        <dbReference type="ARBA" id="ARBA00025724"/>
    </source>
</evidence>
<dbReference type="GO" id="GO:0008270">
    <property type="term" value="F:zinc ion binding"/>
    <property type="evidence" value="ECO:0007669"/>
    <property type="project" value="UniProtKB-KW"/>
</dbReference>
<evidence type="ECO:0000313" key="16">
    <source>
        <dbReference type="Proteomes" id="UP000076858"/>
    </source>
</evidence>
<evidence type="ECO:0000256" key="3">
    <source>
        <dbReference type="ARBA" id="ARBA00022723"/>
    </source>
</evidence>
<name>A0A164Y7X0_9CRUS</name>
<dbReference type="SUPFAM" id="SSF46689">
    <property type="entry name" value="Homeodomain-like"/>
    <property type="match status" value="2"/>
</dbReference>
<comment type="caution">
    <text evidence="15">The sequence shown here is derived from an EMBL/GenBank/DDBJ whole genome shotgun (WGS) entry which is preliminary data.</text>
</comment>
<dbReference type="InterPro" id="IPR036388">
    <property type="entry name" value="WH-like_DNA-bd_sf"/>
</dbReference>
<evidence type="ECO:0000259" key="14">
    <source>
        <dbReference type="PROSITE" id="PS51293"/>
    </source>
</evidence>
<dbReference type="Gene3D" id="1.20.1250.40">
    <property type="match status" value="1"/>
</dbReference>
<evidence type="ECO:0000256" key="4">
    <source>
        <dbReference type="ARBA" id="ARBA00022771"/>
    </source>
</evidence>
<evidence type="ECO:0000256" key="6">
    <source>
        <dbReference type="ARBA" id="ARBA00023163"/>
    </source>
</evidence>
<dbReference type="InterPro" id="IPR010997">
    <property type="entry name" value="HRDC-like_sf"/>
</dbReference>
<dbReference type="AlphaFoldDB" id="A0A164Y7X0"/>
<dbReference type="Pfam" id="PF03874">
    <property type="entry name" value="RNA_pol_Rpb4"/>
    <property type="match status" value="1"/>
</dbReference>
<dbReference type="PROSITE" id="PS50090">
    <property type="entry name" value="MYB_LIKE"/>
    <property type="match status" value="1"/>
</dbReference>
<dbReference type="SUPFAM" id="SSF47819">
    <property type="entry name" value="HRDC-like"/>
    <property type="match status" value="1"/>
</dbReference>
<gene>
    <name evidence="15" type="ORF">APZ42_019496</name>
</gene>
<feature type="domain" description="Myb-like" evidence="12">
    <location>
        <begin position="99"/>
        <end position="141"/>
    </location>
</feature>
<evidence type="ECO:0000259" key="12">
    <source>
        <dbReference type="PROSITE" id="PS50090"/>
    </source>
</evidence>
<evidence type="ECO:0000256" key="9">
    <source>
        <dbReference type="ARBA" id="ARBA00072215"/>
    </source>
</evidence>
<keyword evidence="16" id="KW-1185">Reference proteome</keyword>
<keyword evidence="4 11" id="KW-0863">Zinc-finger</keyword>
<dbReference type="FunFam" id="1.20.1250.40:FF:000001">
    <property type="entry name" value="DNA-directed RNA polymerase II subunit RPB4"/>
    <property type="match status" value="1"/>
</dbReference>
<keyword evidence="5" id="KW-0862">Zinc</keyword>
<dbReference type="InterPro" id="IPR006590">
    <property type="entry name" value="RNA_pol_Rpb4/RPC9_core"/>
</dbReference>
<dbReference type="InterPro" id="IPR001005">
    <property type="entry name" value="SANT/Myb"/>
</dbReference>
<evidence type="ECO:0000313" key="15">
    <source>
        <dbReference type="EMBL" id="KZS14970.1"/>
    </source>
</evidence>
<comment type="similarity">
    <text evidence="8">Belongs to the eukaryotic RPB4 RNA polymerase subunit family.</text>
</comment>
<dbReference type="InterPro" id="IPR005574">
    <property type="entry name" value="Rpb4/RPC9"/>
</dbReference>
<dbReference type="SMART" id="SM00291">
    <property type="entry name" value="ZnF_ZZ"/>
    <property type="match status" value="1"/>
</dbReference>
<dbReference type="PROSITE" id="PS50135">
    <property type="entry name" value="ZF_ZZ_2"/>
    <property type="match status" value="1"/>
</dbReference>
<dbReference type="GO" id="GO:0140672">
    <property type="term" value="C:ATAC complex"/>
    <property type="evidence" value="ECO:0007669"/>
    <property type="project" value="UniProtKB-ARBA"/>
</dbReference>
<dbReference type="InterPro" id="IPR041983">
    <property type="entry name" value="ADA2-like_ZZ"/>
</dbReference>
<dbReference type="GO" id="GO:0003713">
    <property type="term" value="F:transcription coactivator activity"/>
    <property type="evidence" value="ECO:0007669"/>
    <property type="project" value="TreeGrafter"/>
</dbReference>
<dbReference type="InterPro" id="IPR038324">
    <property type="entry name" value="Rpb4/RPC9_sf"/>
</dbReference>
<dbReference type="InterPro" id="IPR009057">
    <property type="entry name" value="Homeodomain-like_sf"/>
</dbReference>
<dbReference type="SMART" id="SM00717">
    <property type="entry name" value="SANT"/>
    <property type="match status" value="1"/>
</dbReference>
<dbReference type="Pfam" id="PF25299">
    <property type="entry name" value="ZZ_ADA2"/>
    <property type="match status" value="1"/>
</dbReference>
<proteinExistence type="inferred from homology"/>
<evidence type="ECO:0000256" key="7">
    <source>
        <dbReference type="ARBA" id="ARBA00023242"/>
    </source>
</evidence>
<dbReference type="Gene3D" id="3.30.60.90">
    <property type="match status" value="1"/>
</dbReference>
<dbReference type="Gene3D" id="1.10.10.10">
    <property type="entry name" value="Winged helix-like DNA-binding domain superfamily/Winged helix DNA-binding domain"/>
    <property type="match status" value="1"/>
</dbReference>
<dbReference type="OrthoDB" id="270417at2759"/>
<dbReference type="SUPFAM" id="SSF57850">
    <property type="entry name" value="RING/U-box"/>
    <property type="match status" value="1"/>
</dbReference>
<evidence type="ECO:0000256" key="2">
    <source>
        <dbReference type="ARBA" id="ARBA00022478"/>
    </source>
</evidence>
<dbReference type="GO" id="GO:0006357">
    <property type="term" value="P:regulation of transcription by RNA polymerase II"/>
    <property type="evidence" value="ECO:0007669"/>
    <property type="project" value="TreeGrafter"/>
</dbReference>
<organism evidence="15 16">
    <name type="scientific">Daphnia magna</name>
    <dbReference type="NCBI Taxonomy" id="35525"/>
    <lineage>
        <taxon>Eukaryota</taxon>
        <taxon>Metazoa</taxon>
        <taxon>Ecdysozoa</taxon>
        <taxon>Arthropoda</taxon>
        <taxon>Crustacea</taxon>
        <taxon>Branchiopoda</taxon>
        <taxon>Diplostraca</taxon>
        <taxon>Cladocera</taxon>
        <taxon>Anomopoda</taxon>
        <taxon>Daphniidae</taxon>
        <taxon>Daphnia</taxon>
    </lineage>
</organism>
<dbReference type="STRING" id="35525.A0A164Y7X0"/>
<dbReference type="InterPro" id="IPR017884">
    <property type="entry name" value="SANT_dom"/>
</dbReference>
<comment type="subcellular location">
    <subcellularLocation>
        <location evidence="1">Nucleus</location>
    </subcellularLocation>
</comment>
<dbReference type="GO" id="GO:0005654">
    <property type="term" value="C:nucleoplasm"/>
    <property type="evidence" value="ECO:0007669"/>
    <property type="project" value="UniProtKB-ARBA"/>
</dbReference>
<dbReference type="InterPro" id="IPR055141">
    <property type="entry name" value="TADA2A_B-like_dom"/>
</dbReference>
<dbReference type="CDD" id="cd02335">
    <property type="entry name" value="ZZ_ADA2"/>
    <property type="match status" value="1"/>
</dbReference>
<dbReference type="InterPro" id="IPR043145">
    <property type="entry name" value="Znf_ZZ_sf"/>
</dbReference>
<dbReference type="EMBL" id="LRGB01000930">
    <property type="protein sequence ID" value="KZS14970.1"/>
    <property type="molecule type" value="Genomic_DNA"/>
</dbReference>
<reference evidence="15 16" key="1">
    <citation type="submission" date="2016-03" db="EMBL/GenBank/DDBJ databases">
        <title>EvidentialGene: Evidence-directed Construction of Genes on Genomes.</title>
        <authorList>
            <person name="Gilbert D.G."/>
            <person name="Choi J.-H."/>
            <person name="Mockaitis K."/>
            <person name="Colbourne J."/>
            <person name="Pfrender M."/>
        </authorList>
    </citation>
    <scope>NUCLEOTIDE SEQUENCE [LARGE SCALE GENOMIC DNA]</scope>
    <source>
        <strain evidence="15 16">Xinb3</strain>
        <tissue evidence="15">Complete organism</tissue>
    </source>
</reference>
<dbReference type="GO" id="GO:0006338">
    <property type="term" value="P:chromatin remodeling"/>
    <property type="evidence" value="ECO:0007669"/>
    <property type="project" value="TreeGrafter"/>
</dbReference>
<dbReference type="CDD" id="cd00167">
    <property type="entry name" value="SANT"/>
    <property type="match status" value="1"/>
</dbReference>
<keyword evidence="3" id="KW-0479">Metal-binding</keyword>
<dbReference type="Gene3D" id="1.10.10.60">
    <property type="entry name" value="Homeodomain-like"/>
    <property type="match status" value="1"/>
</dbReference>
<keyword evidence="2" id="KW-0240">DNA-directed RNA polymerase</keyword>
<feature type="domain" description="ZZ-type" evidence="13">
    <location>
        <begin position="39"/>
        <end position="94"/>
    </location>
</feature>
<evidence type="ECO:0000256" key="1">
    <source>
        <dbReference type="ARBA" id="ARBA00004123"/>
    </source>
</evidence>
<feature type="domain" description="SANT" evidence="14">
    <location>
        <begin position="94"/>
        <end position="145"/>
    </location>
</feature>
<dbReference type="GO" id="GO:0000166">
    <property type="term" value="F:nucleotide binding"/>
    <property type="evidence" value="ECO:0007669"/>
    <property type="project" value="InterPro"/>
</dbReference>
<sequence>MAAHSSAQEITDEDAAVLQFPKEMSPESCGSSLWPTRKSKSEVCFICLKPLTGIFIRCEECVRVDICPACFAKGKESKQHLNNHGYRVIRDDFPLFDGWTARQELNLLDQLSTHGPSNWIEVAKRFKATPEECAHHYNKWYLEDPVEALPRPKSPDRLYRPLPIVYRTGTHDPPRPVPGSVYHRDMAGYCAARGDFQVEPFQSAELDVASLQDETKPEADEEIEEEDLELERALTIAVVQVYNDKLRERFRKKRIIQEHGLINFHRHLAARYRYDSTLTHRVCERLSVFSQVLKFQDHCRLFEGLHGHVELRQRIQQLQRYRHLGIKTLAAAKIYKQLQVRREKQMKQWKQFAANLHAAFPVPHQHQQLVASALLQGSNGNALLASTGHFPQQRRSAPPLDIVGLPGYDKLNEGERQLCSVSRLVPESYLEFRNILIAECRNRKGIRLAQARTAGKSGEKEMSNKLALYSQARCRVSVLKSSSITWFYSDSSLNNPLMRFSFLSLSFLIILEFENAETLLISEVHMLLDHRKLQNESAEDEQELSEVFMKTLNYTQRFSKFKNRETIAAIRSLLMQKKLHKFELAALANLCPESPEEAKSLIPSLEGRFEDEELRQILEDIQTKRSFQY</sequence>
<dbReference type="Proteomes" id="UP000076858">
    <property type="component" value="Unassembled WGS sequence"/>
</dbReference>
<evidence type="ECO:0000256" key="11">
    <source>
        <dbReference type="PROSITE-ProRule" id="PRU00228"/>
    </source>
</evidence>
<evidence type="ECO:0000256" key="10">
    <source>
        <dbReference type="ARBA" id="ARBA00073914"/>
    </source>
</evidence>
<evidence type="ECO:0000256" key="5">
    <source>
        <dbReference type="ARBA" id="ARBA00022833"/>
    </source>
</evidence>
<dbReference type="PANTHER" id="PTHR12374">
    <property type="entry name" value="TRANSCRIPTIONAL ADAPTOR 2 ADA2 -RELATED"/>
    <property type="match status" value="1"/>
</dbReference>
<keyword evidence="7" id="KW-0539">Nucleus</keyword>
<dbReference type="Pfam" id="PF00249">
    <property type="entry name" value="Myb_DNA-binding"/>
    <property type="match status" value="1"/>
</dbReference>
<dbReference type="GO" id="GO:0006352">
    <property type="term" value="P:DNA-templated transcription initiation"/>
    <property type="evidence" value="ECO:0007669"/>
    <property type="project" value="InterPro"/>
</dbReference>
<dbReference type="SMART" id="SM00657">
    <property type="entry name" value="RPOL4c"/>
    <property type="match status" value="1"/>
</dbReference>
<dbReference type="PROSITE" id="PS51293">
    <property type="entry name" value="SANT"/>
    <property type="match status" value="1"/>
</dbReference>
<dbReference type="GO" id="GO:0000428">
    <property type="term" value="C:DNA-directed RNA polymerase complex"/>
    <property type="evidence" value="ECO:0007669"/>
    <property type="project" value="UniProtKB-KW"/>
</dbReference>
<keyword evidence="6" id="KW-0804">Transcription</keyword>
<protein>
    <recommendedName>
        <fullName evidence="9">DNA-directed RNA polymerase II subunit RPB4</fullName>
    </recommendedName>
    <alternativeName>
        <fullName evidence="10">DNA-directed RNA polymerase II subunit rpb4</fullName>
    </alternativeName>
</protein>